<feature type="region of interest" description="Disordered" evidence="1">
    <location>
        <begin position="57"/>
        <end position="86"/>
    </location>
</feature>
<evidence type="ECO:0000313" key="2">
    <source>
        <dbReference type="EMBL" id="KAH9376006.1"/>
    </source>
</evidence>
<gene>
    <name evidence="2" type="ORF">HPB48_012229</name>
</gene>
<reference evidence="2 3" key="1">
    <citation type="journal article" date="2020" name="Cell">
        <title>Large-Scale Comparative Analyses of Tick Genomes Elucidate Their Genetic Diversity and Vector Capacities.</title>
        <authorList>
            <consortium name="Tick Genome and Microbiome Consortium (TIGMIC)"/>
            <person name="Jia N."/>
            <person name="Wang J."/>
            <person name="Shi W."/>
            <person name="Du L."/>
            <person name="Sun Y."/>
            <person name="Zhan W."/>
            <person name="Jiang J.F."/>
            <person name="Wang Q."/>
            <person name="Zhang B."/>
            <person name="Ji P."/>
            <person name="Bell-Sakyi L."/>
            <person name="Cui X.M."/>
            <person name="Yuan T.T."/>
            <person name="Jiang B.G."/>
            <person name="Yang W.F."/>
            <person name="Lam T.T."/>
            <person name="Chang Q.C."/>
            <person name="Ding S.J."/>
            <person name="Wang X.J."/>
            <person name="Zhu J.G."/>
            <person name="Ruan X.D."/>
            <person name="Zhao L."/>
            <person name="Wei J.T."/>
            <person name="Ye R.Z."/>
            <person name="Que T.C."/>
            <person name="Du C.H."/>
            <person name="Zhou Y.H."/>
            <person name="Cheng J.X."/>
            <person name="Dai P.F."/>
            <person name="Guo W.B."/>
            <person name="Han X.H."/>
            <person name="Huang E.J."/>
            <person name="Li L.F."/>
            <person name="Wei W."/>
            <person name="Gao Y.C."/>
            <person name="Liu J.Z."/>
            <person name="Shao H.Z."/>
            <person name="Wang X."/>
            <person name="Wang C.C."/>
            <person name="Yang T.C."/>
            <person name="Huo Q.B."/>
            <person name="Li W."/>
            <person name="Chen H.Y."/>
            <person name="Chen S.E."/>
            <person name="Zhou L.G."/>
            <person name="Ni X.B."/>
            <person name="Tian J.H."/>
            <person name="Sheng Y."/>
            <person name="Liu T."/>
            <person name="Pan Y.S."/>
            <person name="Xia L.Y."/>
            <person name="Li J."/>
            <person name="Zhao F."/>
            <person name="Cao W.C."/>
        </authorList>
    </citation>
    <scope>NUCLEOTIDE SEQUENCE [LARGE SCALE GENOMIC DNA]</scope>
    <source>
        <strain evidence="2">HaeL-2018</strain>
    </source>
</reference>
<evidence type="ECO:0000313" key="3">
    <source>
        <dbReference type="Proteomes" id="UP000821853"/>
    </source>
</evidence>
<dbReference type="AlphaFoldDB" id="A0A9J6GC53"/>
<protein>
    <submittedName>
        <fullName evidence="2">Uncharacterized protein</fullName>
    </submittedName>
</protein>
<evidence type="ECO:0000256" key="1">
    <source>
        <dbReference type="SAM" id="MobiDB-lite"/>
    </source>
</evidence>
<dbReference type="VEuPathDB" id="VectorBase:HLOH_061046"/>
<dbReference type="EMBL" id="JABSTR010000007">
    <property type="protein sequence ID" value="KAH9376006.1"/>
    <property type="molecule type" value="Genomic_DNA"/>
</dbReference>
<dbReference type="Proteomes" id="UP000821853">
    <property type="component" value="Chromosome 5"/>
</dbReference>
<sequence length="86" mass="9937">MLDQDIPPLTIDARLAYLSEAYKSIQKRWCRQKHNRKLKLRMASLEREIAAHATELAARPMGPNLRPASRKSRDEEMAASLTSNRY</sequence>
<organism evidence="2 3">
    <name type="scientific">Haemaphysalis longicornis</name>
    <name type="common">Bush tick</name>
    <dbReference type="NCBI Taxonomy" id="44386"/>
    <lineage>
        <taxon>Eukaryota</taxon>
        <taxon>Metazoa</taxon>
        <taxon>Ecdysozoa</taxon>
        <taxon>Arthropoda</taxon>
        <taxon>Chelicerata</taxon>
        <taxon>Arachnida</taxon>
        <taxon>Acari</taxon>
        <taxon>Parasitiformes</taxon>
        <taxon>Ixodida</taxon>
        <taxon>Ixodoidea</taxon>
        <taxon>Ixodidae</taxon>
        <taxon>Haemaphysalinae</taxon>
        <taxon>Haemaphysalis</taxon>
    </lineage>
</organism>
<comment type="caution">
    <text evidence="2">The sequence shown here is derived from an EMBL/GenBank/DDBJ whole genome shotgun (WGS) entry which is preliminary data.</text>
</comment>
<proteinExistence type="predicted"/>
<keyword evidence="3" id="KW-1185">Reference proteome</keyword>
<accession>A0A9J6GC53</accession>
<name>A0A9J6GC53_HAELO</name>